<evidence type="ECO:0000259" key="5">
    <source>
        <dbReference type="PROSITE" id="PS50837"/>
    </source>
</evidence>
<organism evidence="6 7">
    <name type="scientific">Stachybotrys elegans</name>
    <dbReference type="NCBI Taxonomy" id="80388"/>
    <lineage>
        <taxon>Eukaryota</taxon>
        <taxon>Fungi</taxon>
        <taxon>Dikarya</taxon>
        <taxon>Ascomycota</taxon>
        <taxon>Pezizomycotina</taxon>
        <taxon>Sordariomycetes</taxon>
        <taxon>Hypocreomycetidae</taxon>
        <taxon>Hypocreales</taxon>
        <taxon>Stachybotryaceae</taxon>
        <taxon>Stachybotrys</taxon>
    </lineage>
</organism>
<dbReference type="PROSITE" id="PS00028">
    <property type="entry name" value="ZINC_FINGER_C2H2_1"/>
    <property type="match status" value="2"/>
</dbReference>
<dbReference type="EMBL" id="JAGPNK010000015">
    <property type="protein sequence ID" value="KAH7308434.1"/>
    <property type="molecule type" value="Genomic_DNA"/>
</dbReference>
<dbReference type="Pfam" id="PF22939">
    <property type="entry name" value="WHD_GPIID"/>
    <property type="match status" value="1"/>
</dbReference>
<dbReference type="PROSITE" id="PS50157">
    <property type="entry name" value="ZINC_FINGER_C2H2_2"/>
    <property type="match status" value="2"/>
</dbReference>
<sequence length="1049" mass="121110">MADLPHQLPFQTALDGFKRRLSGKDVEEFKKTTCAELEADIGEMQADRHFNRQLPGLHRLKPFLDATKQFSVVVEPLTSNKNHLNFIWGPMRLLLKEVNAEKEPFNELLDAYKSIGESLPPFMNYRDLFMSKPRMVRVLVLIYDEMLTFHDILLRFFRQPKWRLVFSEAWGTCSIRLSTILSNLSIQRSLIESHASSVQVATVEQNVHDMRQQEDSQFEEEDMRRSQVVTNWLRATNMSIDQDAFCNVRAEYPGTGQWLFNDVQFQEWFDPQYPAIPPLLWLNGIPGAGKTILASMVVEKAQKLPKAPTVLCFYFKNENAERNNFTALARSFLMQLLSQDRSLLPMLYEKCSYSGETILTSPRLAEDLLSQALDHCKTAYIILDGLDECSRDALKKISQWFKRLIEDLPPSDPDRLRCLFISQDDGIARGELSSLSTIKIETKHTHLDIKEYCRVESNKLKNILGVSDEEASEIANMVADASDGLFLLTKLIWSNLLGHTSIERLRDEVEMNMFPRQINDAYDRIMDRIKEQTTTESMEDTLTLLGWLVCAKRDLKWHEVQVMKSIDLDERSVSFHRRKFGKSIKDICASLVELRADGTLQLVHTTAKLFLIDKLHVIPVVAELKLACLCIDYLNLPAFTHTATESMVLDGDYGFMDYAVLHWNRHLEAGLSFLVDGHEPLVIELTESLETFIRNHWTSPSGQLTLSKSHKEKLRVFQSATFWNKLEAIVASTKKQQKAFGNMRKADIALDLVDKVVKAREALENTLPTANKDEMREKYGTNLFKCPRFSCRVFTEGFSTAADRDKHVEKHERPFLCPIEKCTGFVWGFSTDMDREKHMARTHNKQVDKQHDLDFPTDQDVARSMQSSRIPAELHSSRFEPVFVEQAPDTDQGAQVLPIVPEPEFESESEPEPVPSYKRQKRPRQTEFKCEHCDKTFPKMWRLQSHLSTHGVNDGFACRFCGKGFARLSDCKRHEKIHTNEEQHTCFGYLKNGDTWGCRKSFGRAETLRSHHQKSKRGRNCIEPLRREQENEQENEQEHEDRTETEHLT</sequence>
<dbReference type="InterPro" id="IPR013087">
    <property type="entry name" value="Znf_C2H2_type"/>
</dbReference>
<dbReference type="Pfam" id="PF24883">
    <property type="entry name" value="NPHP3_N"/>
    <property type="match status" value="1"/>
</dbReference>
<keyword evidence="2" id="KW-0862">Zinc</keyword>
<evidence type="ECO:0000256" key="3">
    <source>
        <dbReference type="SAM" id="MobiDB-lite"/>
    </source>
</evidence>
<evidence type="ECO:0000313" key="7">
    <source>
        <dbReference type="Proteomes" id="UP000813444"/>
    </source>
</evidence>
<feature type="domain" description="NACHT" evidence="5">
    <location>
        <begin position="278"/>
        <end position="409"/>
    </location>
</feature>
<dbReference type="InterPro" id="IPR007111">
    <property type="entry name" value="NACHT_NTPase"/>
</dbReference>
<dbReference type="OrthoDB" id="21416at2759"/>
<keyword evidence="1" id="KW-0677">Repeat</keyword>
<dbReference type="InterPro" id="IPR036236">
    <property type="entry name" value="Znf_C2H2_sf"/>
</dbReference>
<dbReference type="PANTHER" id="PTHR10039">
    <property type="entry name" value="AMELOGENIN"/>
    <property type="match status" value="1"/>
</dbReference>
<keyword evidence="2" id="KW-0863">Zinc-finger</keyword>
<comment type="caution">
    <text evidence="6">The sequence shown here is derived from an EMBL/GenBank/DDBJ whole genome shotgun (WGS) entry which is preliminary data.</text>
</comment>
<gene>
    <name evidence="6" type="ORF">B0I35DRAFT_464056</name>
</gene>
<protein>
    <recommendedName>
        <fullName evidence="8">C2H2-type domain-containing protein</fullName>
    </recommendedName>
</protein>
<dbReference type="SMART" id="SM00355">
    <property type="entry name" value="ZnF_C2H2"/>
    <property type="match status" value="4"/>
</dbReference>
<dbReference type="Pfam" id="PF24809">
    <property type="entry name" value="DUF7708"/>
    <property type="match status" value="1"/>
</dbReference>
<evidence type="ECO:0000256" key="2">
    <source>
        <dbReference type="PROSITE-ProRule" id="PRU00042"/>
    </source>
</evidence>
<dbReference type="InterPro" id="IPR027417">
    <property type="entry name" value="P-loop_NTPase"/>
</dbReference>
<feature type="domain" description="C2H2-type" evidence="4">
    <location>
        <begin position="956"/>
        <end position="983"/>
    </location>
</feature>
<evidence type="ECO:0008006" key="8">
    <source>
        <dbReference type="Google" id="ProtNLM"/>
    </source>
</evidence>
<dbReference type="Proteomes" id="UP000813444">
    <property type="component" value="Unassembled WGS sequence"/>
</dbReference>
<proteinExistence type="predicted"/>
<feature type="region of interest" description="Disordered" evidence="3">
    <location>
        <begin position="1007"/>
        <end position="1049"/>
    </location>
</feature>
<keyword evidence="2" id="KW-0479">Metal-binding</keyword>
<dbReference type="PROSITE" id="PS50837">
    <property type="entry name" value="NACHT"/>
    <property type="match status" value="1"/>
</dbReference>
<dbReference type="InterPro" id="IPR056125">
    <property type="entry name" value="DUF7708"/>
</dbReference>
<evidence type="ECO:0000259" key="4">
    <source>
        <dbReference type="PROSITE" id="PS50157"/>
    </source>
</evidence>
<reference evidence="6" key="1">
    <citation type="journal article" date="2021" name="Nat. Commun.">
        <title>Genetic determinants of endophytism in the Arabidopsis root mycobiome.</title>
        <authorList>
            <person name="Mesny F."/>
            <person name="Miyauchi S."/>
            <person name="Thiergart T."/>
            <person name="Pickel B."/>
            <person name="Atanasova L."/>
            <person name="Karlsson M."/>
            <person name="Huettel B."/>
            <person name="Barry K.W."/>
            <person name="Haridas S."/>
            <person name="Chen C."/>
            <person name="Bauer D."/>
            <person name="Andreopoulos W."/>
            <person name="Pangilinan J."/>
            <person name="LaButti K."/>
            <person name="Riley R."/>
            <person name="Lipzen A."/>
            <person name="Clum A."/>
            <person name="Drula E."/>
            <person name="Henrissat B."/>
            <person name="Kohler A."/>
            <person name="Grigoriev I.V."/>
            <person name="Martin F.M."/>
            <person name="Hacquard S."/>
        </authorList>
    </citation>
    <scope>NUCLEOTIDE SEQUENCE</scope>
    <source>
        <strain evidence="6">MPI-CAGE-CH-0235</strain>
    </source>
</reference>
<dbReference type="InterPro" id="IPR054471">
    <property type="entry name" value="GPIID_WHD"/>
</dbReference>
<dbReference type="SUPFAM" id="SSF52540">
    <property type="entry name" value="P-loop containing nucleoside triphosphate hydrolases"/>
    <property type="match status" value="1"/>
</dbReference>
<dbReference type="AlphaFoldDB" id="A0A8K0WL89"/>
<evidence type="ECO:0000313" key="6">
    <source>
        <dbReference type="EMBL" id="KAH7308434.1"/>
    </source>
</evidence>
<feature type="domain" description="C2H2-type" evidence="4">
    <location>
        <begin position="928"/>
        <end position="950"/>
    </location>
</feature>
<dbReference type="Gene3D" id="3.30.160.60">
    <property type="entry name" value="Classic Zinc Finger"/>
    <property type="match status" value="1"/>
</dbReference>
<keyword evidence="7" id="KW-1185">Reference proteome</keyword>
<feature type="compositionally biased region" description="Basic and acidic residues" evidence="3">
    <location>
        <begin position="1039"/>
        <end position="1049"/>
    </location>
</feature>
<dbReference type="GO" id="GO:0008270">
    <property type="term" value="F:zinc ion binding"/>
    <property type="evidence" value="ECO:0007669"/>
    <property type="project" value="UniProtKB-KW"/>
</dbReference>
<dbReference type="SUPFAM" id="SSF57667">
    <property type="entry name" value="beta-beta-alpha zinc fingers"/>
    <property type="match status" value="1"/>
</dbReference>
<name>A0A8K0WL89_9HYPO</name>
<dbReference type="PANTHER" id="PTHR10039:SF14">
    <property type="entry name" value="NACHT DOMAIN-CONTAINING PROTEIN"/>
    <property type="match status" value="1"/>
</dbReference>
<feature type="region of interest" description="Disordered" evidence="3">
    <location>
        <begin position="902"/>
        <end position="923"/>
    </location>
</feature>
<feature type="compositionally biased region" description="Basic residues" evidence="3">
    <location>
        <begin position="1010"/>
        <end position="1019"/>
    </location>
</feature>
<dbReference type="InterPro" id="IPR056884">
    <property type="entry name" value="NPHP3-like_N"/>
</dbReference>
<accession>A0A8K0WL89</accession>
<dbReference type="Gene3D" id="3.40.50.300">
    <property type="entry name" value="P-loop containing nucleotide triphosphate hydrolases"/>
    <property type="match status" value="1"/>
</dbReference>
<evidence type="ECO:0000256" key="1">
    <source>
        <dbReference type="ARBA" id="ARBA00022737"/>
    </source>
</evidence>